<dbReference type="PANTHER" id="PTHR43734:SF4">
    <property type="entry name" value="AMINE OXIDASE DOMAIN-CONTAINING PROTEIN"/>
    <property type="match status" value="1"/>
</dbReference>
<dbReference type="SUPFAM" id="SSF51971">
    <property type="entry name" value="Nucleotide-binding domain"/>
    <property type="match status" value="1"/>
</dbReference>
<dbReference type="AlphaFoldDB" id="A0AAD5MLK2"/>
<dbReference type="Gene3D" id="3.50.50.60">
    <property type="entry name" value="FAD/NAD(P)-binding domain"/>
    <property type="match status" value="1"/>
</dbReference>
<sequence length="224" mass="25477">MVQGESRRFVIIGSGPTAIGTAYRLHELIEQAHLPRSTEVIVFEKEVSVGGLARSVTDRRGFTWDLGVHVTGCSRYQKFTSVLDQAVKNWNNVPRCVKAYMRHVINDDKNIEANYVPYPVQDSIPYFPTEVKKNCLEEICSATKSAETAINFDDFTLNTFGPTLQAIFIRPYNEKVWTVPLSEMNSIWVKNRIPRTNIGDLTRRLPTESRRAGGRREQKISVDV</sequence>
<dbReference type="Proteomes" id="UP001196413">
    <property type="component" value="Unassembled WGS sequence"/>
</dbReference>
<evidence type="ECO:0000313" key="1">
    <source>
        <dbReference type="EMBL" id="KAJ1358898.1"/>
    </source>
</evidence>
<gene>
    <name evidence="1" type="ORF">KIN20_017462</name>
</gene>
<name>A0AAD5MLK2_PARTN</name>
<accession>A0AAD5MLK2</accession>
<proteinExistence type="predicted"/>
<reference evidence="1" key="1">
    <citation type="submission" date="2021-06" db="EMBL/GenBank/DDBJ databases">
        <title>Parelaphostrongylus tenuis whole genome reference sequence.</title>
        <authorList>
            <person name="Garwood T.J."/>
            <person name="Larsen P.A."/>
            <person name="Fountain-Jones N.M."/>
            <person name="Garbe J.R."/>
            <person name="Macchietto M.G."/>
            <person name="Kania S.A."/>
            <person name="Gerhold R.W."/>
            <person name="Richards J.E."/>
            <person name="Wolf T.M."/>
        </authorList>
    </citation>
    <scope>NUCLEOTIDE SEQUENCE</scope>
    <source>
        <strain evidence="1">MNPRO001-30</strain>
        <tissue evidence="1">Meninges</tissue>
    </source>
</reference>
<dbReference type="InterPro" id="IPR036188">
    <property type="entry name" value="FAD/NAD-bd_sf"/>
</dbReference>
<keyword evidence="2" id="KW-1185">Reference proteome</keyword>
<dbReference type="PANTHER" id="PTHR43734">
    <property type="entry name" value="PHYTOENE DESATURASE"/>
    <property type="match status" value="1"/>
</dbReference>
<comment type="caution">
    <text evidence="1">The sequence shown here is derived from an EMBL/GenBank/DDBJ whole genome shotgun (WGS) entry which is preliminary data.</text>
</comment>
<evidence type="ECO:0000313" key="2">
    <source>
        <dbReference type="Proteomes" id="UP001196413"/>
    </source>
</evidence>
<dbReference type="Pfam" id="PF13450">
    <property type="entry name" value="NAD_binding_8"/>
    <property type="match status" value="1"/>
</dbReference>
<evidence type="ECO:0008006" key="3">
    <source>
        <dbReference type="Google" id="ProtNLM"/>
    </source>
</evidence>
<protein>
    <recommendedName>
        <fullName evidence="3">Amine oxidase domain-containing protein</fullName>
    </recommendedName>
</protein>
<organism evidence="1 2">
    <name type="scientific">Parelaphostrongylus tenuis</name>
    <name type="common">Meningeal worm</name>
    <dbReference type="NCBI Taxonomy" id="148309"/>
    <lineage>
        <taxon>Eukaryota</taxon>
        <taxon>Metazoa</taxon>
        <taxon>Ecdysozoa</taxon>
        <taxon>Nematoda</taxon>
        <taxon>Chromadorea</taxon>
        <taxon>Rhabditida</taxon>
        <taxon>Rhabditina</taxon>
        <taxon>Rhabditomorpha</taxon>
        <taxon>Strongyloidea</taxon>
        <taxon>Metastrongylidae</taxon>
        <taxon>Parelaphostrongylus</taxon>
    </lineage>
</organism>
<dbReference type="EMBL" id="JAHQIW010003506">
    <property type="protein sequence ID" value="KAJ1358898.1"/>
    <property type="molecule type" value="Genomic_DNA"/>
</dbReference>